<dbReference type="Pfam" id="PF07885">
    <property type="entry name" value="Ion_trans_2"/>
    <property type="match status" value="1"/>
</dbReference>
<evidence type="ECO:0000259" key="14">
    <source>
        <dbReference type="PROSITE" id="PS50042"/>
    </source>
</evidence>
<protein>
    <submittedName>
        <fullName evidence="15">Potassium voltage-gated channel subfamily H member 1</fullName>
    </submittedName>
</protein>
<evidence type="ECO:0000256" key="4">
    <source>
        <dbReference type="ARBA" id="ARBA00022692"/>
    </source>
</evidence>
<feature type="transmembrane region" description="Helical" evidence="13">
    <location>
        <begin position="520"/>
        <end position="544"/>
    </location>
</feature>
<dbReference type="InterPro" id="IPR018490">
    <property type="entry name" value="cNMP-bd_dom_sf"/>
</dbReference>
<name>A0A2R5GE82_9STRA</name>
<evidence type="ECO:0000256" key="5">
    <source>
        <dbReference type="ARBA" id="ARBA00022826"/>
    </source>
</evidence>
<feature type="transmembrane region" description="Helical" evidence="13">
    <location>
        <begin position="1523"/>
        <end position="1545"/>
    </location>
</feature>
<feature type="transmembrane region" description="Helical" evidence="13">
    <location>
        <begin position="1019"/>
        <end position="1039"/>
    </location>
</feature>
<dbReference type="OrthoDB" id="421226at2759"/>
<evidence type="ECO:0000313" key="16">
    <source>
        <dbReference type="Proteomes" id="UP000241890"/>
    </source>
</evidence>
<dbReference type="Pfam" id="PF00520">
    <property type="entry name" value="Ion_trans"/>
    <property type="match status" value="3"/>
</dbReference>
<dbReference type="CDD" id="cd00038">
    <property type="entry name" value="CAP_ED"/>
    <property type="match status" value="3"/>
</dbReference>
<feature type="transmembrane region" description="Helical" evidence="13">
    <location>
        <begin position="1256"/>
        <end position="1281"/>
    </location>
</feature>
<evidence type="ECO:0000256" key="9">
    <source>
        <dbReference type="ARBA" id="ARBA00023065"/>
    </source>
</evidence>
<dbReference type="InterPro" id="IPR003938">
    <property type="entry name" value="K_chnl_volt-dep_EAG/ELK/ERG"/>
</dbReference>
<gene>
    <name evidence="15" type="ORF">FCC1311_054742</name>
</gene>
<feature type="domain" description="Cyclic nucleotide-binding" evidence="14">
    <location>
        <begin position="259"/>
        <end position="364"/>
    </location>
</feature>
<dbReference type="PANTHER" id="PTHR10217">
    <property type="entry name" value="VOLTAGE AND LIGAND GATED POTASSIUM CHANNEL"/>
    <property type="match status" value="1"/>
</dbReference>
<feature type="transmembrane region" description="Helical" evidence="13">
    <location>
        <begin position="156"/>
        <end position="180"/>
    </location>
</feature>
<proteinExistence type="predicted"/>
<keyword evidence="9" id="KW-0406">Ion transport</keyword>
<feature type="domain" description="Cyclic nucleotide-binding" evidence="14">
    <location>
        <begin position="1359"/>
        <end position="1459"/>
    </location>
</feature>
<evidence type="ECO:0000256" key="8">
    <source>
        <dbReference type="ARBA" id="ARBA00022989"/>
    </source>
</evidence>
<dbReference type="PROSITE" id="PS50042">
    <property type="entry name" value="CNMP_BINDING_3"/>
    <property type="match status" value="3"/>
</dbReference>
<dbReference type="InterPro" id="IPR005821">
    <property type="entry name" value="Ion_trans_dom"/>
</dbReference>
<keyword evidence="11" id="KW-0407">Ion channel</keyword>
<dbReference type="Pfam" id="PF00027">
    <property type="entry name" value="cNMP_binding"/>
    <property type="match status" value="2"/>
</dbReference>
<evidence type="ECO:0000256" key="3">
    <source>
        <dbReference type="ARBA" id="ARBA00022538"/>
    </source>
</evidence>
<keyword evidence="16" id="KW-1185">Reference proteome</keyword>
<dbReference type="InParanoid" id="A0A2R5GE82"/>
<dbReference type="GO" id="GO:0034702">
    <property type="term" value="C:monoatomic ion channel complex"/>
    <property type="evidence" value="ECO:0007669"/>
    <property type="project" value="UniProtKB-KW"/>
</dbReference>
<evidence type="ECO:0000256" key="11">
    <source>
        <dbReference type="ARBA" id="ARBA00023303"/>
    </source>
</evidence>
<reference evidence="15 16" key="1">
    <citation type="submission" date="2017-12" db="EMBL/GenBank/DDBJ databases">
        <title>Sequencing, de novo assembly and annotation of complete genome of a new Thraustochytrid species, strain FCC1311.</title>
        <authorList>
            <person name="Sedici K."/>
            <person name="Godart F."/>
            <person name="Aiese Cigliano R."/>
            <person name="Sanseverino W."/>
            <person name="Barakat M."/>
            <person name="Ortet P."/>
            <person name="Marechal E."/>
            <person name="Cagnac O."/>
            <person name="Amato A."/>
        </authorList>
    </citation>
    <scope>NUCLEOTIDE SEQUENCE [LARGE SCALE GENOMIC DNA]</scope>
</reference>
<feature type="transmembrane region" description="Helical" evidence="13">
    <location>
        <begin position="663"/>
        <end position="684"/>
    </location>
</feature>
<evidence type="ECO:0000256" key="2">
    <source>
        <dbReference type="ARBA" id="ARBA00022448"/>
    </source>
</evidence>
<keyword evidence="5" id="KW-0631">Potassium channel</keyword>
<feature type="transmembrane region" description="Helical" evidence="13">
    <location>
        <begin position="1734"/>
        <end position="1752"/>
    </location>
</feature>
<sequence length="2080" mass="230437">MPEAQAAPSQGGLVATPKESVPRQGLSASRNSADDHASGRVSVSADSGHGRAVALSVPDAIRRTINRIDVSKLSRTRSGSNLNVSYVALYGPRIPRAKPKWLEDYHFMTLCMSMVTLAHVRDCVACMYVRSLYWAVATISTVGYGDIVPIRPSETVFAVFAELLGIALYVLLLSSVTSFVSNKDAARLAYNRKVHQLSRFCQAYGIADQSGVKVLRYFELIWQQSQGFEEDLLLEQLPRKLRASVLYMLHGDIIINDPAFENSDLNMVRALLQDANIITFVAEEHIFHSGQTALAFYGICKGSVSMMYEDVTHAERISLEANTGVLLGHAEAIAQKPYLVSAVVKSSGLSEIFCIDMTTFQSVVQCFLSLEEIRERCEQSLESGDWMRPYRLRSKERLQPEDVDKIRARMEVEAKKANHNTGAVIKEGEALRIDTTSYQLPGAEATLSSFKIGRAQVTSRLRSPNSAASSGSVRREFPVQKHRSRSASVAVDAIVTEALVQKLGSFGQAANAVASRSISVLVWACMRLVVAAGYLVMVPLAIGLHSWKEELARQRATIVMAYALDIFCAIDLASRIYRRYELRELLSAEAKRKFFRRSVYDLLSLAPLDVVLLLISTEPDWTLWATLRIIRCLCITRIPTYSRKCSAALERRGIRIDASRRSSAELAIFSAISSIWLASLWALFANKDLEQLGLGAWASSLRDDTHMEQSIYWAIMTLTTVGYGDVAAITTAESLFAVVAIFFASLGLYPVIVANISVMQGEPSESGRICKRALKDKPSKDVLVERTKACKILATQENLVSGIRAYLSHVEEQDFEPQDFFAEMPPWLAKKVAYELYGPLLRGNARCDEGSGGRGHARVMPMGHSLQKTTPGNKLFKGTSSAFLSEVCMHLRVELGIAHSPLITTGQEATHAYFLLDGLVQATEKGLKGFGGPGSYFGFEDIVCDNPYTSSVQVLEQSMFLCISAADFSRALELFPEDALLIQRCSEANVTFHASLFAHINKRKYVILPLTPLRRALDTLSTCVALSIHLLIALGLGLVANSACTLSTDGWIKVILILNAIGDAFSILQMGLQGFFYAEREKGALIVDARRLCARYVQSKAMIVDAVASFPVDWIYLAAAGSSGNLHTALALRLFKLVRVFELRVHLDRLRQVMDRLQVKQTHAELLRVLLVLMIFAHWLACIWVRFANVDPANSWAVGDCTLSGTCFGDMPANSSTSCVRFEPSALYLRGLYWVLVTLNTVGFGDVVARSDKETVFVILVMILGAAMYALLIAILASIVANLDQTATTHKRWREELQRLVAARELPQYLRDKILSYADQMWRSQRGGSLEEVVRFIPRNLQTELLRSMDDGQLAKVSLFQGVQPVLVDSLISRLTPTTCAPGDFIFRAGQPSSAMYVLSAGDVSVLAEDGVTTVDKYSGKGVFGFDEFFEQLVMNTSLVAQTFCTVLVLRQDDFLEALDKFPGAETTILENVELLKATSATLKLANNLKNRKVTKMMTTDISGLHKNRTRQPVQPDVPWRVAWEYAVLAMTLYVAFTVPFRVGILASAKQYEMSDALLAWAVTETVLVNSMCALDMYLHARRFAFFKEGSIVSEAEELWPHYRATWFMTDLVALIPCDIIIVVVTFTNSFPQESSVNLFQVWSMGRLLTLARLRRVSGYFYPLVDFHLHAVKVKMSAAVMRIIFKVFSLLLVAHWVACTWYFLAYCEGLPTSWAHLEESQLDQSLVEITSGHAYLRSLYWSVTLLTTIGYGDIVPKTMLETLFAVAVLLVSLYMYVDIVANVTTVISNLDSAAARQKTIREAVRRNLRDKNTPPAIMHTVNEFLDSQTLLARFGISEPDLMKSLPDAIQREIRGYMHGGKLSQAPCFLGLPNAVILEIAAGMRHRTLVTGDTLGCEGSVAIELALHVSGKMQYVALQLSSSELPDILRANDRMLVRQNTERDVARQGSPPVGLAAHPAWAPQSGHELDGERLSGLSPIPPEIGHVDGMHDDMMILGQCLCKEIPTNDLVGIEILVDQAMTATPVALTICEVYVVAFAKLDDILQRLSVEVREQVRDQALKQVARIESREGFQPFSPAEM</sequence>
<dbReference type="SUPFAM" id="SSF51206">
    <property type="entry name" value="cAMP-binding domain-like"/>
    <property type="match status" value="4"/>
</dbReference>
<evidence type="ECO:0000256" key="7">
    <source>
        <dbReference type="ARBA" id="ARBA00022958"/>
    </source>
</evidence>
<dbReference type="SUPFAM" id="SSF81324">
    <property type="entry name" value="Voltage-gated potassium channels"/>
    <property type="match status" value="4"/>
</dbReference>
<dbReference type="InterPro" id="IPR050818">
    <property type="entry name" value="KCNH_animal-type"/>
</dbReference>
<keyword evidence="8 13" id="KW-1133">Transmembrane helix</keyword>
<feature type="transmembrane region" description="Helical" evidence="13">
    <location>
        <begin position="735"/>
        <end position="758"/>
    </location>
</feature>
<dbReference type="PANTHER" id="PTHR10217:SF435">
    <property type="entry name" value="POTASSIUM VOLTAGE-GATED CHANNEL PROTEIN EAG"/>
    <property type="match status" value="1"/>
</dbReference>
<feature type="transmembrane region" description="Helical" evidence="13">
    <location>
        <begin position="132"/>
        <end position="150"/>
    </location>
</feature>
<dbReference type="GO" id="GO:0005886">
    <property type="term" value="C:plasma membrane"/>
    <property type="evidence" value="ECO:0007669"/>
    <property type="project" value="TreeGrafter"/>
</dbReference>
<evidence type="ECO:0000256" key="12">
    <source>
        <dbReference type="SAM" id="MobiDB-lite"/>
    </source>
</evidence>
<comment type="caution">
    <text evidence="15">The sequence shown here is derived from an EMBL/GenBank/DDBJ whole genome shotgun (WGS) entry which is preliminary data.</text>
</comment>
<feature type="transmembrane region" description="Helical" evidence="13">
    <location>
        <begin position="1231"/>
        <end position="1249"/>
    </location>
</feature>
<keyword evidence="7" id="KW-0630">Potassium</keyword>
<dbReference type="InterPro" id="IPR000595">
    <property type="entry name" value="cNMP-bd_dom"/>
</dbReference>
<keyword evidence="4 13" id="KW-0812">Transmembrane</keyword>
<keyword evidence="10 13" id="KW-0472">Membrane</keyword>
<evidence type="ECO:0000256" key="6">
    <source>
        <dbReference type="ARBA" id="ARBA00022882"/>
    </source>
</evidence>
<keyword evidence="3" id="KW-0633">Potassium transport</keyword>
<keyword evidence="6" id="KW-0851">Voltage-gated channel</keyword>
<dbReference type="GO" id="GO:0042391">
    <property type="term" value="P:regulation of membrane potential"/>
    <property type="evidence" value="ECO:0007669"/>
    <property type="project" value="TreeGrafter"/>
</dbReference>
<comment type="subcellular location">
    <subcellularLocation>
        <location evidence="1">Membrane</location>
        <topology evidence="1">Multi-pass membrane protein</topology>
    </subcellularLocation>
</comment>
<evidence type="ECO:0000256" key="1">
    <source>
        <dbReference type="ARBA" id="ARBA00004141"/>
    </source>
</evidence>
<feature type="domain" description="Cyclic nucleotide-binding" evidence="14">
    <location>
        <begin position="875"/>
        <end position="972"/>
    </location>
</feature>
<feature type="transmembrane region" description="Helical" evidence="13">
    <location>
        <begin position="1759"/>
        <end position="1777"/>
    </location>
</feature>
<accession>A0A2R5GE82</accession>
<dbReference type="EMBL" id="BEYU01000054">
    <property type="protein sequence ID" value="GBG29252.1"/>
    <property type="molecule type" value="Genomic_DNA"/>
</dbReference>
<evidence type="ECO:0000256" key="13">
    <source>
        <dbReference type="SAM" id="Phobius"/>
    </source>
</evidence>
<dbReference type="Gene3D" id="2.60.120.10">
    <property type="entry name" value="Jelly Rolls"/>
    <property type="match status" value="4"/>
</dbReference>
<dbReference type="Proteomes" id="UP000241890">
    <property type="component" value="Unassembled WGS sequence"/>
</dbReference>
<dbReference type="InterPro" id="IPR013099">
    <property type="entry name" value="K_chnl_dom"/>
</dbReference>
<dbReference type="InterPro" id="IPR014710">
    <property type="entry name" value="RmlC-like_jellyroll"/>
</dbReference>
<dbReference type="Gene3D" id="1.10.287.70">
    <property type="match status" value="4"/>
</dbReference>
<feature type="region of interest" description="Disordered" evidence="12">
    <location>
        <begin position="1"/>
        <end position="45"/>
    </location>
</feature>
<evidence type="ECO:0000313" key="15">
    <source>
        <dbReference type="EMBL" id="GBG29252.1"/>
    </source>
</evidence>
<feature type="transmembrane region" description="Helical" evidence="13">
    <location>
        <begin position="1683"/>
        <end position="1704"/>
    </location>
</feature>
<feature type="transmembrane region" description="Helical" evidence="13">
    <location>
        <begin position="1557"/>
        <end position="1579"/>
    </location>
</feature>
<dbReference type="SMART" id="SM00100">
    <property type="entry name" value="cNMP"/>
    <property type="match status" value="3"/>
</dbReference>
<feature type="transmembrane region" description="Helical" evidence="13">
    <location>
        <begin position="1051"/>
        <end position="1072"/>
    </location>
</feature>
<dbReference type="Gene3D" id="1.10.287.630">
    <property type="entry name" value="Helix hairpin bin"/>
    <property type="match status" value="2"/>
</dbReference>
<dbReference type="GO" id="GO:0005249">
    <property type="term" value="F:voltage-gated potassium channel activity"/>
    <property type="evidence" value="ECO:0007669"/>
    <property type="project" value="InterPro"/>
</dbReference>
<feature type="transmembrane region" description="Helical" evidence="13">
    <location>
        <begin position="1166"/>
        <end position="1187"/>
    </location>
</feature>
<feature type="transmembrane region" description="Helical" evidence="13">
    <location>
        <begin position="598"/>
        <end position="615"/>
    </location>
</feature>
<keyword evidence="2" id="KW-0813">Transport</keyword>
<feature type="transmembrane region" description="Helical" evidence="13">
    <location>
        <begin position="556"/>
        <end position="577"/>
    </location>
</feature>
<organism evidence="15 16">
    <name type="scientific">Hondaea fermentalgiana</name>
    <dbReference type="NCBI Taxonomy" id="2315210"/>
    <lineage>
        <taxon>Eukaryota</taxon>
        <taxon>Sar</taxon>
        <taxon>Stramenopiles</taxon>
        <taxon>Bigyra</taxon>
        <taxon>Labyrinthulomycetes</taxon>
        <taxon>Thraustochytrida</taxon>
        <taxon>Thraustochytriidae</taxon>
        <taxon>Hondaea</taxon>
    </lineage>
</organism>
<dbReference type="PRINTS" id="PR01463">
    <property type="entry name" value="EAGCHANLFMLY"/>
</dbReference>
<feature type="transmembrane region" description="Helical" evidence="13">
    <location>
        <begin position="1607"/>
        <end position="1627"/>
    </location>
</feature>
<evidence type="ECO:0000256" key="10">
    <source>
        <dbReference type="ARBA" id="ARBA00023136"/>
    </source>
</evidence>